<evidence type="ECO:0000313" key="3">
    <source>
        <dbReference type="EMBL" id="GMH93091.1"/>
    </source>
</evidence>
<accession>A0A9W7BR81</accession>
<organism evidence="3 4">
    <name type="scientific">Triparma laevis f. inornata</name>
    <dbReference type="NCBI Taxonomy" id="1714386"/>
    <lineage>
        <taxon>Eukaryota</taxon>
        <taxon>Sar</taxon>
        <taxon>Stramenopiles</taxon>
        <taxon>Ochrophyta</taxon>
        <taxon>Bolidophyceae</taxon>
        <taxon>Parmales</taxon>
        <taxon>Triparmaceae</taxon>
        <taxon>Triparma</taxon>
    </lineage>
</organism>
<dbReference type="SUPFAM" id="SSF110857">
    <property type="entry name" value="Gamma-glutamyl cyclotransferase-like"/>
    <property type="match status" value="1"/>
</dbReference>
<dbReference type="GO" id="GO:0005737">
    <property type="term" value="C:cytoplasm"/>
    <property type="evidence" value="ECO:0007669"/>
    <property type="project" value="TreeGrafter"/>
</dbReference>
<keyword evidence="1" id="KW-0456">Lyase</keyword>
<dbReference type="Gene3D" id="2.130.10.30">
    <property type="entry name" value="Regulator of chromosome condensation 1/beta-lactamase-inhibitor protein II"/>
    <property type="match status" value="2"/>
</dbReference>
<comment type="caution">
    <text evidence="3">The sequence shown here is derived from an EMBL/GenBank/DDBJ whole genome shotgun (WGS) entry which is preliminary data.</text>
</comment>
<reference evidence="4" key="1">
    <citation type="journal article" date="2023" name="Commun. Biol.">
        <title>Genome analysis of Parmales, the sister group of diatoms, reveals the evolutionary specialization of diatoms from phago-mixotrophs to photoautotrophs.</title>
        <authorList>
            <person name="Ban H."/>
            <person name="Sato S."/>
            <person name="Yoshikawa S."/>
            <person name="Yamada K."/>
            <person name="Nakamura Y."/>
            <person name="Ichinomiya M."/>
            <person name="Sato N."/>
            <person name="Blanc-Mathieu R."/>
            <person name="Endo H."/>
            <person name="Kuwata A."/>
            <person name="Ogata H."/>
        </authorList>
    </citation>
    <scope>NUCLEOTIDE SEQUENCE [LARGE SCALE GENOMIC DNA]</scope>
</reference>
<evidence type="ECO:0000256" key="2">
    <source>
        <dbReference type="PROSITE-ProRule" id="PRU00235"/>
    </source>
</evidence>
<dbReference type="SUPFAM" id="SSF50985">
    <property type="entry name" value="RCC1/BLIP-II"/>
    <property type="match status" value="1"/>
</dbReference>
<dbReference type="InterPro" id="IPR051553">
    <property type="entry name" value="Ran_GTPase-activating"/>
</dbReference>
<dbReference type="InterPro" id="IPR009091">
    <property type="entry name" value="RCC1/BLIP-II"/>
</dbReference>
<evidence type="ECO:0000256" key="1">
    <source>
        <dbReference type="ARBA" id="ARBA00023239"/>
    </source>
</evidence>
<dbReference type="PANTHER" id="PTHR45982:SF1">
    <property type="entry name" value="REGULATOR OF CHROMOSOME CONDENSATION"/>
    <property type="match status" value="1"/>
</dbReference>
<dbReference type="InterPro" id="IPR006840">
    <property type="entry name" value="ChaC"/>
</dbReference>
<gene>
    <name evidence="3" type="ORF">TL16_g12535</name>
</gene>
<feature type="repeat" description="RCC1" evidence="2">
    <location>
        <begin position="485"/>
        <end position="536"/>
    </location>
</feature>
<dbReference type="PANTHER" id="PTHR45982">
    <property type="entry name" value="REGULATOR OF CHROMOSOME CONDENSATION"/>
    <property type="match status" value="1"/>
</dbReference>
<proteinExistence type="predicted"/>
<protein>
    <recommendedName>
        <fullName evidence="5">Gamma-glutamylcyclotransferase</fullName>
    </recommendedName>
</protein>
<dbReference type="GO" id="GO:0005085">
    <property type="term" value="F:guanyl-nucleotide exchange factor activity"/>
    <property type="evidence" value="ECO:0007669"/>
    <property type="project" value="TreeGrafter"/>
</dbReference>
<sequence length="565" mass="61102">MTSTKPPVYIFGYGSLCWKPSPDLKDSVEICQGFLTDGVEPKMGQTILTGGDNNKMLQELPVPDPDEIYTRVWAQYSCDHRGTEQNYGVVCNLLKHSELKNYYATHGQPPATAFDYLGGNGVLGTLYLLPDEIREKALAELDVREKGGYERELVQAYKIDSEGGDLTAVTALLYRGQAFSDEVTRSRVGNFWARVLYDDWYVVAVMASSIGPSGWNGKYVFELAQWLGEMEDEKFEGMGWVPTDGVTRMISSRVAAFLEKWKREIAGVLFCYVLGNNENGQLGMGNNLEKPTRPFDDDKSDCVGGGLWESAVVCPGLGGAEPRASSLDSEEGVPIVNTNVLTLAAGGSHSGLIDKSGNAWLWGSNAEGQVGEISGDVNVGVKLDEENVVGLSLGHEHTLVLRTGGGIRCFGNNKFGQCDVPEEVQRGEVDSAAAGVRTSACILKDGRCFVWGQGQSRGFDVPQGSKKFVVVRCGFKNTWLLDDVGRVWGCGDNKRGQLGGLVVEEKKSEELVLILDSKGIVAIDCGWSHAVGWNAAGEMWGWGRADKGQLGCSTDSGGGGRGENL</sequence>
<dbReference type="PROSITE" id="PS50012">
    <property type="entry name" value="RCC1_3"/>
    <property type="match status" value="2"/>
</dbReference>
<dbReference type="EMBL" id="BLQM01000513">
    <property type="protein sequence ID" value="GMH93091.1"/>
    <property type="molecule type" value="Genomic_DNA"/>
</dbReference>
<name>A0A9W7BR81_9STRA</name>
<dbReference type="Pfam" id="PF04752">
    <property type="entry name" value="ChaC"/>
    <property type="match status" value="1"/>
</dbReference>
<dbReference type="GO" id="GO:0006751">
    <property type="term" value="P:glutathione catabolic process"/>
    <property type="evidence" value="ECO:0007669"/>
    <property type="project" value="InterPro"/>
</dbReference>
<dbReference type="InterPro" id="IPR000408">
    <property type="entry name" value="Reg_chr_condens"/>
</dbReference>
<dbReference type="GO" id="GO:0061928">
    <property type="term" value="F:glutathione specific gamma-glutamylcyclotransferase activity"/>
    <property type="evidence" value="ECO:0007669"/>
    <property type="project" value="InterPro"/>
</dbReference>
<dbReference type="AlphaFoldDB" id="A0A9W7BR81"/>
<dbReference type="Pfam" id="PF13540">
    <property type="entry name" value="RCC1_2"/>
    <property type="match status" value="1"/>
</dbReference>
<dbReference type="InterPro" id="IPR036568">
    <property type="entry name" value="GGCT-like_sf"/>
</dbReference>
<evidence type="ECO:0008006" key="5">
    <source>
        <dbReference type="Google" id="ProtNLM"/>
    </source>
</evidence>
<dbReference type="Proteomes" id="UP001162640">
    <property type="component" value="Unassembled WGS sequence"/>
</dbReference>
<feature type="repeat" description="RCC1" evidence="2">
    <location>
        <begin position="357"/>
        <end position="404"/>
    </location>
</feature>
<evidence type="ECO:0000313" key="4">
    <source>
        <dbReference type="Proteomes" id="UP001162640"/>
    </source>
</evidence>
<dbReference type="Pfam" id="PF00415">
    <property type="entry name" value="RCC1"/>
    <property type="match status" value="1"/>
</dbReference>